<accession>A0A484M364</accession>
<dbReference type="EMBL" id="OOIL02002358">
    <property type="protein sequence ID" value="VFQ82516.1"/>
    <property type="molecule type" value="Genomic_DNA"/>
</dbReference>
<dbReference type="Gene3D" id="1.10.1200.270">
    <property type="entry name" value="Methyltransferase, alpha-helical capping domain"/>
    <property type="match status" value="1"/>
</dbReference>
<protein>
    <recommendedName>
        <fullName evidence="9">Indole-3-acetate O-methyltransferase 1</fullName>
    </recommendedName>
</protein>
<gene>
    <name evidence="7" type="ORF">CCAM_LOCUS24292</name>
</gene>
<evidence type="ECO:0000256" key="6">
    <source>
        <dbReference type="SAM" id="MobiDB-lite"/>
    </source>
</evidence>
<keyword evidence="4" id="KW-0479">Metal-binding</keyword>
<dbReference type="GO" id="GO:0008168">
    <property type="term" value="F:methyltransferase activity"/>
    <property type="evidence" value="ECO:0007669"/>
    <property type="project" value="UniProtKB-KW"/>
</dbReference>
<dbReference type="InterPro" id="IPR005299">
    <property type="entry name" value="MeTrfase_7"/>
</dbReference>
<organism evidence="7 8">
    <name type="scientific">Cuscuta campestris</name>
    <dbReference type="NCBI Taxonomy" id="132261"/>
    <lineage>
        <taxon>Eukaryota</taxon>
        <taxon>Viridiplantae</taxon>
        <taxon>Streptophyta</taxon>
        <taxon>Embryophyta</taxon>
        <taxon>Tracheophyta</taxon>
        <taxon>Spermatophyta</taxon>
        <taxon>Magnoliopsida</taxon>
        <taxon>eudicotyledons</taxon>
        <taxon>Gunneridae</taxon>
        <taxon>Pentapetalae</taxon>
        <taxon>asterids</taxon>
        <taxon>lamiids</taxon>
        <taxon>Solanales</taxon>
        <taxon>Convolvulaceae</taxon>
        <taxon>Cuscuteae</taxon>
        <taxon>Cuscuta</taxon>
        <taxon>Cuscuta subgen. Grammica</taxon>
        <taxon>Cuscuta sect. Cleistogrammica</taxon>
    </lineage>
</organism>
<evidence type="ECO:0000313" key="8">
    <source>
        <dbReference type="Proteomes" id="UP000595140"/>
    </source>
</evidence>
<dbReference type="AlphaFoldDB" id="A0A484M364"/>
<dbReference type="Gene3D" id="3.40.50.150">
    <property type="entry name" value="Vaccinia Virus protein VP39"/>
    <property type="match status" value="1"/>
</dbReference>
<dbReference type="InterPro" id="IPR042086">
    <property type="entry name" value="MeTrfase_capping"/>
</dbReference>
<dbReference type="GO" id="GO:0032259">
    <property type="term" value="P:methylation"/>
    <property type="evidence" value="ECO:0007669"/>
    <property type="project" value="UniProtKB-KW"/>
</dbReference>
<dbReference type="SUPFAM" id="SSF53335">
    <property type="entry name" value="S-adenosyl-L-methionine-dependent methyltransferases"/>
    <property type="match status" value="1"/>
</dbReference>
<keyword evidence="3" id="KW-0808">Transferase</keyword>
<sequence length="689" mass="75028">MGAIGGDTKDKVVVVGEMKLEKMLSMKGGKGEGSYVNNSEAQAKHARTMVPLLKETLDLVKLGPPDLPFVVADLGCSCGSNTIHVVGVIVKHIVGRYESSRQDPPEFSAFFSDLPSNDFNTLFQLLPPLASSGSGGSLEDCLASTTHRSYFAAGVPGSFYRRLFPKMSVDFFYSAFSLHWLSQVPESVADGGGAAYNKGRIFIHGGKEAAARAYGKQFKSDLAGFLRARSVEMKKGGSMFLVCLGRTSVDPTEQGGAGLLFGTHYQDAWDDLVHEGLITSEKRDGFNIPVYAPSLQDFKEVVEADGAFKINQLQLFRGGSPLVVSNPDDAAEVGRAFANSCRSVSGVLVDAHIGEELGEELFVRVARRATSHAKEILEQLQFFHVVASLSLAATCTSRQAGHSASDHDQGQTDSSQPSPAAVPGQKLRRLRKQFPSLTSVLKGKRARLDENIMALCHCQIIDHGFTDATDMIGPSIESYGPLEPRPPWMLPCQLVPNSYRYIVSYLIKCKEVGVKPTFDHFLFTFKLDKGLPCFHRVPCPQSNATLLSITQKLCGQGVIEIKKVVTKESLAALGFEFVQDEHRHQPDLLRDFPGGSVDCGPFVEQEGLEEEMEGDLLIGHFIAGRKRKRDAARQSRSKRSSSRGEDNPQQEQVVIEVEDQGDVVPETRMMAINSLPRSLTLGGDLAGSS</sequence>
<feature type="region of interest" description="Disordered" evidence="6">
    <location>
        <begin position="628"/>
        <end position="660"/>
    </location>
</feature>
<dbReference type="OrthoDB" id="1523883at2759"/>
<dbReference type="Pfam" id="PF03492">
    <property type="entry name" value="Methyltransf_7"/>
    <property type="match status" value="1"/>
</dbReference>
<evidence type="ECO:0000256" key="2">
    <source>
        <dbReference type="ARBA" id="ARBA00022603"/>
    </source>
</evidence>
<feature type="region of interest" description="Disordered" evidence="6">
    <location>
        <begin position="400"/>
        <end position="425"/>
    </location>
</feature>
<keyword evidence="8" id="KW-1185">Reference proteome</keyword>
<feature type="compositionally biased region" description="Basic residues" evidence="6">
    <location>
        <begin position="628"/>
        <end position="641"/>
    </location>
</feature>
<evidence type="ECO:0000313" key="7">
    <source>
        <dbReference type="EMBL" id="VFQ82516.1"/>
    </source>
</evidence>
<evidence type="ECO:0000256" key="4">
    <source>
        <dbReference type="ARBA" id="ARBA00022723"/>
    </source>
</evidence>
<keyword evidence="5" id="KW-0460">Magnesium</keyword>
<reference evidence="7 8" key="1">
    <citation type="submission" date="2018-04" db="EMBL/GenBank/DDBJ databases">
        <authorList>
            <person name="Vogel A."/>
        </authorList>
    </citation>
    <scope>NUCLEOTIDE SEQUENCE [LARGE SCALE GENOMIC DNA]</scope>
</reference>
<evidence type="ECO:0000256" key="3">
    <source>
        <dbReference type="ARBA" id="ARBA00022679"/>
    </source>
</evidence>
<evidence type="ECO:0000256" key="1">
    <source>
        <dbReference type="ARBA" id="ARBA00007967"/>
    </source>
</evidence>
<dbReference type="PANTHER" id="PTHR31009">
    <property type="entry name" value="S-ADENOSYL-L-METHIONINE:CARBOXYL METHYLTRANSFERASE FAMILY PROTEIN"/>
    <property type="match status" value="1"/>
</dbReference>
<comment type="similarity">
    <text evidence="1">Belongs to the methyltransferase superfamily. Type-7 methyltransferase family.</text>
</comment>
<name>A0A484M364_9ASTE</name>
<evidence type="ECO:0008006" key="9">
    <source>
        <dbReference type="Google" id="ProtNLM"/>
    </source>
</evidence>
<proteinExistence type="inferred from homology"/>
<keyword evidence="2" id="KW-0489">Methyltransferase</keyword>
<dbReference type="InterPro" id="IPR029063">
    <property type="entry name" value="SAM-dependent_MTases_sf"/>
</dbReference>
<evidence type="ECO:0000256" key="5">
    <source>
        <dbReference type="ARBA" id="ARBA00022842"/>
    </source>
</evidence>
<dbReference type="Proteomes" id="UP000595140">
    <property type="component" value="Unassembled WGS sequence"/>
</dbReference>
<dbReference type="GO" id="GO:0046872">
    <property type="term" value="F:metal ion binding"/>
    <property type="evidence" value="ECO:0007669"/>
    <property type="project" value="UniProtKB-KW"/>
</dbReference>